<dbReference type="EMBL" id="LAFY01000287">
    <property type="protein sequence ID" value="KJY01341.1"/>
    <property type="molecule type" value="Genomic_DNA"/>
</dbReference>
<dbReference type="Proteomes" id="UP000033647">
    <property type="component" value="Unassembled WGS sequence"/>
</dbReference>
<dbReference type="AlphaFoldDB" id="A0A0F4GYP9"/>
<dbReference type="InterPro" id="IPR021765">
    <property type="entry name" value="UstYa-like"/>
</dbReference>
<evidence type="ECO:0000256" key="2">
    <source>
        <dbReference type="ARBA" id="ARBA00035112"/>
    </source>
</evidence>
<evidence type="ECO:0000256" key="4">
    <source>
        <dbReference type="SAM" id="Phobius"/>
    </source>
</evidence>
<comment type="caution">
    <text evidence="5">The sequence shown here is derived from an EMBL/GenBank/DDBJ whole genome shotgun (WGS) entry which is preliminary data.</text>
</comment>
<keyword evidence="6" id="KW-1185">Reference proteome</keyword>
<keyword evidence="4" id="KW-0472">Membrane</keyword>
<dbReference type="OrthoDB" id="3687641at2759"/>
<dbReference type="PANTHER" id="PTHR33365:SF4">
    <property type="entry name" value="CYCLOCHLOROTINE BIOSYNTHESIS PROTEIN O"/>
    <property type="match status" value="1"/>
</dbReference>
<evidence type="ECO:0000256" key="1">
    <source>
        <dbReference type="ARBA" id="ARBA00004685"/>
    </source>
</evidence>
<feature type="region of interest" description="Disordered" evidence="3">
    <location>
        <begin position="20"/>
        <end position="39"/>
    </location>
</feature>
<protein>
    <submittedName>
        <fullName evidence="5">Uncharacterized protein</fullName>
    </submittedName>
</protein>
<accession>A0A0F4GYP9</accession>
<sequence>MPSAENRHTFARSSSTLDVYTDGSSLTADEESEKLLSPEEFGRRRPRPYYRRLEVLWASNAFFMVVAFVLAIKLYTTDCRDPSLQVYSPANGAVSYIAEHKFTPALGKLTEYMGYPDDETDRKWQELYQYNRSVITKQEAKHLSTPTMALPGTEDYLVELEVYHQLHCLNVLRKLLYPERYHLLERVSWKNGTINRESYGFKHWDHCVEMLRQTLVCHADVAPLSWHVNVPFNRGIYPRLASTHTCRNFSQINKWAEEHQAPDFTQKIKNFTELQQIIDGTDIDHSTEEDLQDMYELFPGDQWFKHWRENPYDGEVKRPQIYPTWNHTWDD</sequence>
<keyword evidence="4" id="KW-0812">Transmembrane</keyword>
<comment type="similarity">
    <text evidence="2">Belongs to the ustYa family.</text>
</comment>
<keyword evidence="4" id="KW-1133">Transmembrane helix</keyword>
<evidence type="ECO:0000313" key="5">
    <source>
        <dbReference type="EMBL" id="KJY01341.1"/>
    </source>
</evidence>
<organism evidence="5 6">
    <name type="scientific">Zymoseptoria brevis</name>
    <dbReference type="NCBI Taxonomy" id="1047168"/>
    <lineage>
        <taxon>Eukaryota</taxon>
        <taxon>Fungi</taxon>
        <taxon>Dikarya</taxon>
        <taxon>Ascomycota</taxon>
        <taxon>Pezizomycotina</taxon>
        <taxon>Dothideomycetes</taxon>
        <taxon>Dothideomycetidae</taxon>
        <taxon>Mycosphaerellales</taxon>
        <taxon>Mycosphaerellaceae</taxon>
        <taxon>Zymoseptoria</taxon>
    </lineage>
</organism>
<dbReference type="STRING" id="1047168.A0A0F4GYP9"/>
<name>A0A0F4GYP9_9PEZI</name>
<evidence type="ECO:0000313" key="6">
    <source>
        <dbReference type="Proteomes" id="UP000033647"/>
    </source>
</evidence>
<reference evidence="5 6" key="1">
    <citation type="submission" date="2015-03" db="EMBL/GenBank/DDBJ databases">
        <title>RNA-seq based gene annotation and comparative genomics of four Zymoseptoria species reveal species-specific pathogenicity related genes and transposable element activity.</title>
        <authorList>
            <person name="Grandaubert J."/>
            <person name="Bhattacharyya A."/>
            <person name="Stukenbrock E.H."/>
        </authorList>
    </citation>
    <scope>NUCLEOTIDE SEQUENCE [LARGE SCALE GENOMIC DNA]</scope>
    <source>
        <strain evidence="5 6">Zb18110</strain>
    </source>
</reference>
<dbReference type="PANTHER" id="PTHR33365">
    <property type="entry name" value="YALI0B05434P"/>
    <property type="match status" value="1"/>
</dbReference>
<dbReference type="Pfam" id="PF11807">
    <property type="entry name" value="UstYa"/>
    <property type="match status" value="1"/>
</dbReference>
<feature type="transmembrane region" description="Helical" evidence="4">
    <location>
        <begin position="53"/>
        <end position="75"/>
    </location>
</feature>
<comment type="pathway">
    <text evidence="1">Mycotoxin biosynthesis.</text>
</comment>
<gene>
    <name evidence="5" type="ORF">TI39_contig295g00015</name>
</gene>
<dbReference type="GO" id="GO:0043386">
    <property type="term" value="P:mycotoxin biosynthetic process"/>
    <property type="evidence" value="ECO:0007669"/>
    <property type="project" value="InterPro"/>
</dbReference>
<evidence type="ECO:0000256" key="3">
    <source>
        <dbReference type="SAM" id="MobiDB-lite"/>
    </source>
</evidence>
<proteinExistence type="inferred from homology"/>